<dbReference type="AlphaFoldDB" id="A0A8S1KN15"/>
<name>A0A8S1KN15_9CILI</name>
<protein>
    <submittedName>
        <fullName evidence="1">Uncharacterized protein</fullName>
    </submittedName>
</protein>
<gene>
    <name evidence="1" type="ORF">PSON_ATCC_30995.1.T0090089</name>
</gene>
<dbReference type="EMBL" id="CAJJDN010000009">
    <property type="protein sequence ID" value="CAD8055135.1"/>
    <property type="molecule type" value="Genomic_DNA"/>
</dbReference>
<keyword evidence="2" id="KW-1185">Reference proteome</keyword>
<reference evidence="1" key="1">
    <citation type="submission" date="2021-01" db="EMBL/GenBank/DDBJ databases">
        <authorList>
            <consortium name="Genoscope - CEA"/>
            <person name="William W."/>
        </authorList>
    </citation>
    <scope>NUCLEOTIDE SEQUENCE</scope>
</reference>
<accession>A0A8S1KN15</accession>
<proteinExistence type="predicted"/>
<evidence type="ECO:0000313" key="2">
    <source>
        <dbReference type="Proteomes" id="UP000692954"/>
    </source>
</evidence>
<dbReference type="Proteomes" id="UP000692954">
    <property type="component" value="Unassembled WGS sequence"/>
</dbReference>
<sequence length="542" mass="64239">MQNQQLKFLAQAVIQEQAQKLLKQEQILIQKENYFQINVLQNSDIASKKQEIEKLVIEYQQLLILKYMQEAIKQVQCRLDQIFFHCSFENYPDDLKCYISTIKYLSSFITNIPSFPKFMEEFNNCFQNQQSIDFNKTVAKRAYKIMKFQKLLGYYMGIFKKQKGIDLNIYFNLQIYNKKQKDYGRIKFAFKKQLQSFQSKCDSQCSQPISSINSYSITPQPKIVGYYHDNEQQQNLSSIDQQQNCRSMIPPFPPQMNNINNPQQTSQPYNSQNSNELLYGQSAIQFTGNNNNTSNFNYPPMPQSYYGYQTKQYQYPQQQNQQNLFFQTVPCQQQNYSLIQQQQVQQYSYQQNQQQQYFKDQIKCQQYQNQNSFQQQFNQYQQPQTQQQVIQNMLSFQENPIQQQVMTDSIFQKSQSEISENQNNSVQQFCFDASVQPENMLLDDASFQEQINLKEDVSKLQIQQQQSEFEGLVINKSKITQILLDPLTNKQVLSKKQLSQIGDKSNQHDTVSLTLLDKFLERKLGQFDRDDKKKQILQLFDF</sequence>
<organism evidence="1 2">
    <name type="scientific">Paramecium sonneborni</name>
    <dbReference type="NCBI Taxonomy" id="65129"/>
    <lineage>
        <taxon>Eukaryota</taxon>
        <taxon>Sar</taxon>
        <taxon>Alveolata</taxon>
        <taxon>Ciliophora</taxon>
        <taxon>Intramacronucleata</taxon>
        <taxon>Oligohymenophorea</taxon>
        <taxon>Peniculida</taxon>
        <taxon>Parameciidae</taxon>
        <taxon>Paramecium</taxon>
    </lineage>
</organism>
<dbReference type="OrthoDB" id="311303at2759"/>
<evidence type="ECO:0000313" key="1">
    <source>
        <dbReference type="EMBL" id="CAD8055135.1"/>
    </source>
</evidence>
<comment type="caution">
    <text evidence="1">The sequence shown here is derived from an EMBL/GenBank/DDBJ whole genome shotgun (WGS) entry which is preliminary data.</text>
</comment>